<dbReference type="InterPro" id="IPR003889">
    <property type="entry name" value="FYrich_C"/>
</dbReference>
<reference evidence="4" key="1">
    <citation type="submission" date="2020-12" db="EMBL/GenBank/DDBJ databases">
        <title>Metabolic potential, ecology and presence of endohyphal bacteria is reflected in genomic diversity of Mucoromycotina.</title>
        <authorList>
            <person name="Muszewska A."/>
            <person name="Okrasinska A."/>
            <person name="Steczkiewicz K."/>
            <person name="Drgas O."/>
            <person name="Orlowska M."/>
            <person name="Perlinska-Lenart U."/>
            <person name="Aleksandrzak-Piekarczyk T."/>
            <person name="Szatraj K."/>
            <person name="Zielenkiewicz U."/>
            <person name="Pilsyk S."/>
            <person name="Malc E."/>
            <person name="Mieczkowski P."/>
            <person name="Kruszewska J.S."/>
            <person name="Biernat P."/>
            <person name="Pawlowska J."/>
        </authorList>
    </citation>
    <scope>NUCLEOTIDE SEQUENCE</scope>
    <source>
        <strain evidence="4">WA0000051536</strain>
    </source>
</reference>
<accession>A0A8H7PSG4</accession>
<dbReference type="PANTHER" id="PTHR22715:SF0">
    <property type="entry name" value="TRANSFORMING GROWTH FACTOR BETA REGULATOR 1"/>
    <property type="match status" value="1"/>
</dbReference>
<dbReference type="EMBL" id="JAEPRA010000010">
    <property type="protein sequence ID" value="KAG2179684.1"/>
    <property type="molecule type" value="Genomic_DNA"/>
</dbReference>
<feature type="region of interest" description="Disordered" evidence="3">
    <location>
        <begin position="362"/>
        <end position="424"/>
    </location>
</feature>
<dbReference type="PROSITE" id="PS51543">
    <property type="entry name" value="FYRC"/>
    <property type="match status" value="1"/>
</dbReference>
<organism evidence="4 5">
    <name type="scientific">Umbelopsis vinacea</name>
    <dbReference type="NCBI Taxonomy" id="44442"/>
    <lineage>
        <taxon>Eukaryota</taxon>
        <taxon>Fungi</taxon>
        <taxon>Fungi incertae sedis</taxon>
        <taxon>Mucoromycota</taxon>
        <taxon>Mucoromycotina</taxon>
        <taxon>Umbelopsidomycetes</taxon>
        <taxon>Umbelopsidales</taxon>
        <taxon>Umbelopsidaceae</taxon>
        <taxon>Umbelopsis</taxon>
    </lineage>
</organism>
<dbReference type="GO" id="GO:0051726">
    <property type="term" value="P:regulation of cell cycle"/>
    <property type="evidence" value="ECO:0007669"/>
    <property type="project" value="TreeGrafter"/>
</dbReference>
<evidence type="ECO:0000256" key="1">
    <source>
        <dbReference type="ARBA" id="ARBA00004123"/>
    </source>
</evidence>
<proteinExistence type="predicted"/>
<dbReference type="Gene3D" id="3.30.160.360">
    <property type="match status" value="1"/>
</dbReference>
<dbReference type="PROSITE" id="PS51542">
    <property type="entry name" value="FYRN"/>
    <property type="match status" value="1"/>
</dbReference>
<dbReference type="OrthoDB" id="285793at2759"/>
<dbReference type="Pfam" id="PF05964">
    <property type="entry name" value="FYRN"/>
    <property type="match status" value="1"/>
</dbReference>
<feature type="compositionally biased region" description="Acidic residues" evidence="3">
    <location>
        <begin position="381"/>
        <end position="415"/>
    </location>
</feature>
<protein>
    <submittedName>
        <fullName evidence="4">Uncharacterized protein</fullName>
    </submittedName>
</protein>
<evidence type="ECO:0000313" key="5">
    <source>
        <dbReference type="Proteomes" id="UP000612746"/>
    </source>
</evidence>
<feature type="compositionally biased region" description="Pro residues" evidence="3">
    <location>
        <begin position="1"/>
        <end position="10"/>
    </location>
</feature>
<feature type="region of interest" description="Disordered" evidence="3">
    <location>
        <begin position="1"/>
        <end position="33"/>
    </location>
</feature>
<evidence type="ECO:0000256" key="2">
    <source>
        <dbReference type="ARBA" id="ARBA00023242"/>
    </source>
</evidence>
<dbReference type="PANTHER" id="PTHR22715">
    <property type="entry name" value="TRANSFORMING GROWTH FACTOR BETA REGULATED GENE 1"/>
    <property type="match status" value="1"/>
</dbReference>
<evidence type="ECO:0000313" key="4">
    <source>
        <dbReference type="EMBL" id="KAG2179684.1"/>
    </source>
</evidence>
<evidence type="ECO:0000256" key="3">
    <source>
        <dbReference type="SAM" id="MobiDB-lite"/>
    </source>
</evidence>
<comment type="caution">
    <text evidence="4">The sequence shown here is derived from an EMBL/GenBank/DDBJ whole genome shotgun (WGS) entry which is preliminary data.</text>
</comment>
<dbReference type="InterPro" id="IPR003888">
    <property type="entry name" value="FYrich_N"/>
</dbReference>
<dbReference type="Proteomes" id="UP000612746">
    <property type="component" value="Unassembled WGS sequence"/>
</dbReference>
<dbReference type="InterPro" id="IPR040092">
    <property type="entry name" value="TBRG1"/>
</dbReference>
<feature type="region of interest" description="Disordered" evidence="3">
    <location>
        <begin position="132"/>
        <end position="165"/>
    </location>
</feature>
<comment type="subcellular location">
    <subcellularLocation>
        <location evidence="1">Nucleus</location>
    </subcellularLocation>
</comment>
<dbReference type="SMART" id="SM00541">
    <property type="entry name" value="FYRN"/>
    <property type="match status" value="1"/>
</dbReference>
<dbReference type="GO" id="GO:0005634">
    <property type="term" value="C:nucleus"/>
    <property type="evidence" value="ECO:0007669"/>
    <property type="project" value="UniProtKB-SubCell"/>
</dbReference>
<keyword evidence="5" id="KW-1185">Reference proteome</keyword>
<dbReference type="Pfam" id="PF05965">
    <property type="entry name" value="FYRC"/>
    <property type="match status" value="1"/>
</dbReference>
<dbReference type="AlphaFoldDB" id="A0A8H7PSG4"/>
<sequence>MTPQSNPPSSPINGDHELPSSQDPPSSPEEGTITEYQYRKLKSNLKECLEINKGITGDLNRSLQKIKTLRFERNILLDKLQTTESTRFETHADGVSEGGETYDSDDLDCMSTPIALSPRVSPLKISRKASPFQNKTAGVKRRQRSSGTTTVISAPPKRNRNPNVKVTTRRIQPVPRDDEGRPIMPLHIGVFTVEDFGHVVWDRPGFHTERYIWPVGYTITRSYPSMIDANSLTTVRATILDDGGHQPLFKIECEDCPNEPIVANSATGAWTAMVKRANEVRGVLRTNSASGPDYYGLGHATIASLIQELDGASKCKDYVWQQFEAMQDRAAKGVMKACAKKRGNLEKLGSVKYRMAQKSGIVPSSLVGTTTTDHDNHPDELEQDVDMEPDSSILMDEDDEEEQDEEVDELEDFEDDHSTNLYPI</sequence>
<name>A0A8H7PSG4_9FUNG</name>
<keyword evidence="2" id="KW-0539">Nucleus</keyword>
<gene>
    <name evidence="4" type="ORF">INT44_006532</name>
</gene>